<name>A0ACC3TFS6_9ASCO</name>
<sequence>MRMTGCPNGCVRPYLAEVAMVGKAYGVYNIMLGGGYSGSSVNEEQALALLKPLFKRWALERGEGEHFGFLIRELALLSLYWMGANFMTNVAEGDEE</sequence>
<proteinExistence type="predicted"/>
<gene>
    <name evidence="1" type="ORF">V1517DRAFT_341434</name>
</gene>
<dbReference type="Proteomes" id="UP001489719">
    <property type="component" value="Unassembled WGS sequence"/>
</dbReference>
<keyword evidence="2" id="KW-1185">Reference proteome</keyword>
<evidence type="ECO:0000313" key="1">
    <source>
        <dbReference type="EMBL" id="KAK9319722.1"/>
    </source>
</evidence>
<reference evidence="2" key="1">
    <citation type="journal article" date="2024" name="Front. Bioeng. Biotechnol.">
        <title>Genome-scale model development and genomic sequencing of the oleaginous clade Lipomyces.</title>
        <authorList>
            <person name="Czajka J.J."/>
            <person name="Han Y."/>
            <person name="Kim J."/>
            <person name="Mondo S.J."/>
            <person name="Hofstad B.A."/>
            <person name="Robles A."/>
            <person name="Haridas S."/>
            <person name="Riley R."/>
            <person name="LaButti K."/>
            <person name="Pangilinan J."/>
            <person name="Andreopoulos W."/>
            <person name="Lipzen A."/>
            <person name="Yan J."/>
            <person name="Wang M."/>
            <person name="Ng V."/>
            <person name="Grigoriev I.V."/>
            <person name="Spatafora J.W."/>
            <person name="Magnuson J.K."/>
            <person name="Baker S.E."/>
            <person name="Pomraning K.R."/>
        </authorList>
    </citation>
    <scope>NUCLEOTIDE SEQUENCE [LARGE SCALE GENOMIC DNA]</scope>
    <source>
        <strain evidence="2">CBS 10300</strain>
    </source>
</reference>
<evidence type="ECO:0000313" key="2">
    <source>
        <dbReference type="Proteomes" id="UP001489719"/>
    </source>
</evidence>
<accession>A0ACC3TFS6</accession>
<protein>
    <submittedName>
        <fullName evidence="1">Uncharacterized protein</fullName>
    </submittedName>
</protein>
<comment type="caution">
    <text evidence="1">The sequence shown here is derived from an EMBL/GenBank/DDBJ whole genome shotgun (WGS) entry which is preliminary data.</text>
</comment>
<dbReference type="EMBL" id="MU970166">
    <property type="protein sequence ID" value="KAK9319722.1"/>
    <property type="molecule type" value="Genomic_DNA"/>
</dbReference>
<organism evidence="1 2">
    <name type="scientific">Lipomyces orientalis</name>
    <dbReference type="NCBI Taxonomy" id="1233043"/>
    <lineage>
        <taxon>Eukaryota</taxon>
        <taxon>Fungi</taxon>
        <taxon>Dikarya</taxon>
        <taxon>Ascomycota</taxon>
        <taxon>Saccharomycotina</taxon>
        <taxon>Lipomycetes</taxon>
        <taxon>Lipomycetales</taxon>
        <taxon>Lipomycetaceae</taxon>
        <taxon>Lipomyces</taxon>
    </lineage>
</organism>